<name>A0A512NSP6_9HYPH</name>
<dbReference type="Proteomes" id="UP000321058">
    <property type="component" value="Unassembled WGS sequence"/>
</dbReference>
<accession>A0A512NSP6</accession>
<organism evidence="1 2">
    <name type="scientific">Reyranella soli</name>
    <dbReference type="NCBI Taxonomy" id="1230389"/>
    <lineage>
        <taxon>Bacteria</taxon>
        <taxon>Pseudomonadati</taxon>
        <taxon>Pseudomonadota</taxon>
        <taxon>Alphaproteobacteria</taxon>
        <taxon>Hyphomicrobiales</taxon>
        <taxon>Reyranellaceae</taxon>
        <taxon>Reyranella</taxon>
    </lineage>
</organism>
<dbReference type="RefSeq" id="WP_147157233.1">
    <property type="nucleotide sequence ID" value="NZ_BKAJ01000278.1"/>
</dbReference>
<keyword evidence="2" id="KW-1185">Reference proteome</keyword>
<comment type="caution">
    <text evidence="1">The sequence shown here is derived from an EMBL/GenBank/DDBJ whole genome shotgun (WGS) entry which is preliminary data.</text>
</comment>
<dbReference type="OrthoDB" id="7385116at2"/>
<reference evidence="1 2" key="1">
    <citation type="submission" date="2019-07" db="EMBL/GenBank/DDBJ databases">
        <title>Whole genome shotgun sequence of Reyranella soli NBRC 108950.</title>
        <authorList>
            <person name="Hosoyama A."/>
            <person name="Uohara A."/>
            <person name="Ohji S."/>
            <person name="Ichikawa N."/>
        </authorList>
    </citation>
    <scope>NUCLEOTIDE SEQUENCE [LARGE SCALE GENOMIC DNA]</scope>
    <source>
        <strain evidence="1 2">NBRC 108950</strain>
    </source>
</reference>
<evidence type="ECO:0000313" key="2">
    <source>
        <dbReference type="Proteomes" id="UP000321058"/>
    </source>
</evidence>
<evidence type="ECO:0000313" key="1">
    <source>
        <dbReference type="EMBL" id="GEP61964.1"/>
    </source>
</evidence>
<dbReference type="AlphaFoldDB" id="A0A512NSP6"/>
<sequence length="81" mass="9119">MKSAFDCFQHAAKCEQLASTATNDASRTTLFAAAAHWRKLGNAAKVRERREESYDLAQALINLPRPRPKKHPLLDPQRSSE</sequence>
<protein>
    <submittedName>
        <fullName evidence="1">Uncharacterized protein</fullName>
    </submittedName>
</protein>
<proteinExistence type="predicted"/>
<dbReference type="EMBL" id="BKAJ01000278">
    <property type="protein sequence ID" value="GEP61964.1"/>
    <property type="molecule type" value="Genomic_DNA"/>
</dbReference>
<gene>
    <name evidence="1" type="ORF">RSO01_91300</name>
</gene>